<evidence type="ECO:0000256" key="1">
    <source>
        <dbReference type="SAM" id="SignalP"/>
    </source>
</evidence>
<gene>
    <name evidence="2" type="ORF">SAMN05216326_10192</name>
</gene>
<keyword evidence="3" id="KW-1185">Reference proteome</keyword>
<reference evidence="3" key="1">
    <citation type="submission" date="2016-10" db="EMBL/GenBank/DDBJ databases">
        <authorList>
            <person name="Varghese N."/>
            <person name="Submissions S."/>
        </authorList>
    </citation>
    <scope>NUCLEOTIDE SEQUENCE [LARGE SCALE GENOMIC DNA]</scope>
    <source>
        <strain evidence="3">Nm71</strain>
    </source>
</reference>
<dbReference type="EMBL" id="FOIA01000001">
    <property type="protein sequence ID" value="SES64194.1"/>
    <property type="molecule type" value="Genomic_DNA"/>
</dbReference>
<dbReference type="AlphaFoldDB" id="A0A1H9Y5T0"/>
<sequence length="124" mass="14011">MTNNHFFINCVLLIFLCALVSNSLAWAFQGEIFMHVLDNDHQHLHPITQKTHTNNPPQDFSAETELAVSSGVCLSTAQQPFFLTKPLYSLLPAITEVFDEFISELISDTPAYSLFRPPRISDRS</sequence>
<dbReference type="Proteomes" id="UP000199345">
    <property type="component" value="Unassembled WGS sequence"/>
</dbReference>
<evidence type="ECO:0000313" key="2">
    <source>
        <dbReference type="EMBL" id="SES64194.1"/>
    </source>
</evidence>
<evidence type="ECO:0000313" key="3">
    <source>
        <dbReference type="Proteomes" id="UP000199345"/>
    </source>
</evidence>
<protein>
    <submittedName>
        <fullName evidence="2">Uncharacterized protein</fullName>
    </submittedName>
</protein>
<name>A0A1H9Y5T0_9PROT</name>
<feature type="signal peptide" evidence="1">
    <location>
        <begin position="1"/>
        <end position="27"/>
    </location>
</feature>
<organism evidence="2 3">
    <name type="scientific">Nitrosomonas marina</name>
    <dbReference type="NCBI Taxonomy" id="917"/>
    <lineage>
        <taxon>Bacteria</taxon>
        <taxon>Pseudomonadati</taxon>
        <taxon>Pseudomonadota</taxon>
        <taxon>Betaproteobacteria</taxon>
        <taxon>Nitrosomonadales</taxon>
        <taxon>Nitrosomonadaceae</taxon>
        <taxon>Nitrosomonas</taxon>
    </lineage>
</organism>
<keyword evidence="1" id="KW-0732">Signal</keyword>
<feature type="chain" id="PRO_5011640523" evidence="1">
    <location>
        <begin position="28"/>
        <end position="124"/>
    </location>
</feature>
<proteinExistence type="predicted"/>
<accession>A0A1H9Y5T0</accession>